<name>A0ABD3KQW8_EUCGL</name>
<dbReference type="SUPFAM" id="SSF53098">
    <property type="entry name" value="Ribonuclease H-like"/>
    <property type="match status" value="1"/>
</dbReference>
<dbReference type="InterPro" id="IPR012337">
    <property type="entry name" value="RNaseH-like_sf"/>
</dbReference>
<comment type="caution">
    <text evidence="2">The sequence shown here is derived from an EMBL/GenBank/DDBJ whole genome shotgun (WGS) entry which is preliminary data.</text>
</comment>
<dbReference type="AlphaFoldDB" id="A0ABD3KQW8"/>
<dbReference type="InterPro" id="IPR052929">
    <property type="entry name" value="RNase_H-like_EbsB-rel"/>
</dbReference>
<proteinExistence type="predicted"/>
<dbReference type="PANTHER" id="PTHR47074:SF11">
    <property type="entry name" value="REVERSE TRANSCRIPTASE-LIKE PROTEIN"/>
    <property type="match status" value="1"/>
</dbReference>
<dbReference type="InterPro" id="IPR044730">
    <property type="entry name" value="RNase_H-like_dom_plant"/>
</dbReference>
<accession>A0ABD3KQW8</accession>
<gene>
    <name evidence="2" type="ORF">ACJRO7_021794</name>
</gene>
<dbReference type="InterPro" id="IPR002156">
    <property type="entry name" value="RNaseH_domain"/>
</dbReference>
<keyword evidence="3" id="KW-1185">Reference proteome</keyword>
<dbReference type="InterPro" id="IPR036397">
    <property type="entry name" value="RNaseH_sf"/>
</dbReference>
<dbReference type="Pfam" id="PF13456">
    <property type="entry name" value="RVT_3"/>
    <property type="match status" value="1"/>
</dbReference>
<evidence type="ECO:0000313" key="2">
    <source>
        <dbReference type="EMBL" id="KAL3740573.1"/>
    </source>
</evidence>
<dbReference type="CDD" id="cd06222">
    <property type="entry name" value="RNase_H_like"/>
    <property type="match status" value="1"/>
</dbReference>
<dbReference type="Gene3D" id="3.30.420.10">
    <property type="entry name" value="Ribonuclease H-like superfamily/Ribonuclease H"/>
    <property type="match status" value="1"/>
</dbReference>
<dbReference type="PANTHER" id="PTHR47074">
    <property type="entry name" value="BNAC02G40300D PROTEIN"/>
    <property type="match status" value="1"/>
</dbReference>
<dbReference type="EMBL" id="JBJKBG010000005">
    <property type="protein sequence ID" value="KAL3740573.1"/>
    <property type="molecule type" value="Genomic_DNA"/>
</dbReference>
<organism evidence="2 3">
    <name type="scientific">Eucalyptus globulus</name>
    <name type="common">Tasmanian blue gum</name>
    <dbReference type="NCBI Taxonomy" id="34317"/>
    <lineage>
        <taxon>Eukaryota</taxon>
        <taxon>Viridiplantae</taxon>
        <taxon>Streptophyta</taxon>
        <taxon>Embryophyta</taxon>
        <taxon>Tracheophyta</taxon>
        <taxon>Spermatophyta</taxon>
        <taxon>Magnoliopsida</taxon>
        <taxon>eudicotyledons</taxon>
        <taxon>Gunneridae</taxon>
        <taxon>Pentapetalae</taxon>
        <taxon>rosids</taxon>
        <taxon>malvids</taxon>
        <taxon>Myrtales</taxon>
        <taxon>Myrtaceae</taxon>
        <taxon>Myrtoideae</taxon>
        <taxon>Eucalypteae</taxon>
        <taxon>Eucalyptus</taxon>
    </lineage>
</organism>
<evidence type="ECO:0000313" key="3">
    <source>
        <dbReference type="Proteomes" id="UP001634007"/>
    </source>
</evidence>
<evidence type="ECO:0000259" key="1">
    <source>
        <dbReference type="Pfam" id="PF13456"/>
    </source>
</evidence>
<feature type="domain" description="RNase H type-1" evidence="1">
    <location>
        <begin position="91"/>
        <end position="211"/>
    </location>
</feature>
<dbReference type="Proteomes" id="UP001634007">
    <property type="component" value="Unassembled WGS sequence"/>
</dbReference>
<protein>
    <recommendedName>
        <fullName evidence="1">RNase H type-1 domain-containing protein</fullName>
    </recommendedName>
</protein>
<reference evidence="2 3" key="1">
    <citation type="submission" date="2024-11" db="EMBL/GenBank/DDBJ databases">
        <title>Chromosome-level genome assembly of Eucalyptus globulus Labill. provides insights into its genome evolution.</title>
        <authorList>
            <person name="Li X."/>
        </authorList>
    </citation>
    <scope>NUCLEOTIDE SEQUENCE [LARGE SCALE GENOMIC DNA]</scope>
    <source>
        <strain evidence="2">CL2024</strain>
        <tissue evidence="2">Fresh tender leaves</tissue>
    </source>
</reference>
<sequence length="250" mass="27720">MDAWLAHFVVRGTNLPPLEAISNILWQIWKGRNNFTFRGSKPNACNIVDLARFQQKSFEKWSVQRTQARTTGENDSPQIWVPPAVGTLKINVDGSLSEDSTEGAIACVVRDHTGALVDGFTRSVRAVFTAQLETLALLEALKYIQRMRLKAVSLETDHQNLVRSLNTTEVFNWEARALLAACKDLLANLQLVGLDFCSRTANSIADWAARKHRKKSLPPNWVSFPPPALWALLCIDAPVLGTVGTTPAMI</sequence>